<evidence type="ECO:0000259" key="6">
    <source>
        <dbReference type="Pfam" id="PF26311"/>
    </source>
</evidence>
<dbReference type="Pfam" id="PF12831">
    <property type="entry name" value="FAD_oxidored"/>
    <property type="match status" value="1"/>
</dbReference>
<keyword evidence="4" id="KW-0274">FAD</keyword>
<dbReference type="Gene3D" id="3.50.50.60">
    <property type="entry name" value="FAD/NAD(P)-binding domain"/>
    <property type="match status" value="1"/>
</dbReference>
<evidence type="ECO:0000256" key="4">
    <source>
        <dbReference type="ARBA" id="ARBA00022827"/>
    </source>
</evidence>
<evidence type="ECO:0000256" key="2">
    <source>
        <dbReference type="ARBA" id="ARBA00006796"/>
    </source>
</evidence>
<keyword evidence="3" id="KW-0285">Flavoprotein</keyword>
<dbReference type="Pfam" id="PF26311">
    <property type="entry name" value="ETF-QO_FixC_C"/>
    <property type="match status" value="1"/>
</dbReference>
<dbReference type="InterPro" id="IPR059103">
    <property type="entry name" value="FixC-like_C"/>
</dbReference>
<keyword evidence="7" id="KW-0503">Monooxygenase</keyword>
<evidence type="ECO:0000313" key="7">
    <source>
        <dbReference type="EMBL" id="QSR86354.1"/>
    </source>
</evidence>
<proteinExistence type="inferred from homology"/>
<feature type="domain" description="FixC-like C-terminal" evidence="6">
    <location>
        <begin position="368"/>
        <end position="432"/>
    </location>
</feature>
<comment type="similarity">
    <text evidence="2">Belongs to the ETF-QO/FixC family.</text>
</comment>
<dbReference type="InterPro" id="IPR036188">
    <property type="entry name" value="FAD/NAD-bd_sf"/>
</dbReference>
<dbReference type="RefSeq" id="WP_206845442.1">
    <property type="nucleotide sequence ID" value="NZ_CP065956.1"/>
</dbReference>
<dbReference type="PANTHER" id="PTHR43624:SF2">
    <property type="entry name" value="ELECTRON TRANSFER FLAVOPROTEIN-QUINONE OXIDOREDUCTASE YDIS-RELATED"/>
    <property type="match status" value="1"/>
</dbReference>
<dbReference type="EMBL" id="CP065956">
    <property type="protein sequence ID" value="QSR86354.1"/>
    <property type="molecule type" value="Genomic_DNA"/>
</dbReference>
<dbReference type="SUPFAM" id="SSF51905">
    <property type="entry name" value="FAD/NAD(P)-binding domain"/>
    <property type="match status" value="1"/>
</dbReference>
<dbReference type="GO" id="GO:0004497">
    <property type="term" value="F:monooxygenase activity"/>
    <property type="evidence" value="ECO:0007669"/>
    <property type="project" value="UniProtKB-KW"/>
</dbReference>
<protein>
    <submittedName>
        <fullName evidence="7">FAD-dependent monooxygenase</fullName>
    </submittedName>
</protein>
<sequence length="432" mass="48415">MKEKFDCIVVGAGPGGTAAAYTLAKHGLNVIQLERGEYPGSKNVQGAILYAHSLEKLIPGFRNDAPLERFVAEQRIWVVDGDSYVGTTHRTHALDWETADRYTILRASFDKWFSKKAQEAGVLLICETTVTDLIKEKNRVVGVKTDREDGDLYAEVVILADGVNSLLARKAGFRKEIFPHEVALGVKETIFMSQEVLEERFGLSNSQGIAIEMVGTVTQGMLGTAFLYTNKESVSIGVGCLLADLKKEKIPPFELLESLKNHPAVKPLIHGGETKEYSAHLIPEGGYHGIPQIYGDGWMIVGDAAMFVNSIHREGSNLAMETGRLAAETVIEIKKKGGPFNKEQLALYRNKLENSFVLKDLKKYRQFHSVFRANPHFLTTYPRLLNSSFFSLLKVDGTDKKTKEREIWKNILQKRSLRDIFQDAIQLWRATR</sequence>
<evidence type="ECO:0000256" key="5">
    <source>
        <dbReference type="ARBA" id="ARBA00023002"/>
    </source>
</evidence>
<accession>A0ABX7PUC2</accession>
<dbReference type="PRINTS" id="PR00420">
    <property type="entry name" value="RNGMNOXGNASE"/>
</dbReference>
<gene>
    <name evidence="7" type="ORF">EM20IM_07575</name>
</gene>
<reference evidence="7 8" key="1">
    <citation type="submission" date="2020-12" db="EMBL/GenBank/DDBJ databases">
        <authorList>
            <person name="Awala S.I."/>
            <person name="Gwak J.-H."/>
            <person name="Kim S.-J."/>
            <person name="Rhee S.-K."/>
        </authorList>
    </citation>
    <scope>NUCLEOTIDE SEQUENCE [LARGE SCALE GENOMIC DNA]</scope>
    <source>
        <strain evidence="7 8">IT5</strain>
    </source>
</reference>
<evidence type="ECO:0000313" key="8">
    <source>
        <dbReference type="Proteomes" id="UP000663088"/>
    </source>
</evidence>
<evidence type="ECO:0000256" key="3">
    <source>
        <dbReference type="ARBA" id="ARBA00022630"/>
    </source>
</evidence>
<dbReference type="SUPFAM" id="SSF54373">
    <property type="entry name" value="FAD-linked reductases, C-terminal domain"/>
    <property type="match status" value="1"/>
</dbReference>
<name>A0ABX7PUC2_9BACT</name>
<comment type="cofactor">
    <cofactor evidence="1">
        <name>FAD</name>
        <dbReference type="ChEBI" id="CHEBI:57692"/>
    </cofactor>
</comment>
<keyword evidence="8" id="KW-1185">Reference proteome</keyword>
<dbReference type="InterPro" id="IPR039651">
    <property type="entry name" value="FixC-like"/>
</dbReference>
<keyword evidence="5" id="KW-0560">Oxidoreductase</keyword>
<organism evidence="7 8">
    <name type="scientific">Candidatus Methylacidiphilum infernorum</name>
    <dbReference type="NCBI Taxonomy" id="511746"/>
    <lineage>
        <taxon>Bacteria</taxon>
        <taxon>Pseudomonadati</taxon>
        <taxon>Verrucomicrobiota</taxon>
        <taxon>Methylacidiphilae</taxon>
        <taxon>Methylacidiphilales</taxon>
        <taxon>Methylacidiphilaceae</taxon>
        <taxon>Methylacidiphilum (ex Ratnadevi et al. 2023)</taxon>
    </lineage>
</organism>
<dbReference type="PANTHER" id="PTHR43624">
    <property type="entry name" value="ELECTRON TRANSFER FLAVOPROTEIN-QUINONE OXIDOREDUCTASE YDIS-RELATED"/>
    <property type="match status" value="1"/>
</dbReference>
<dbReference type="Proteomes" id="UP000663088">
    <property type="component" value="Chromosome"/>
</dbReference>
<evidence type="ECO:0000256" key="1">
    <source>
        <dbReference type="ARBA" id="ARBA00001974"/>
    </source>
</evidence>